<organism evidence="3 4">
    <name type="scientific">Romboutsia hominis</name>
    <dbReference type="NCBI Taxonomy" id="1507512"/>
    <lineage>
        <taxon>Bacteria</taxon>
        <taxon>Bacillati</taxon>
        <taxon>Bacillota</taxon>
        <taxon>Clostridia</taxon>
        <taxon>Peptostreptococcales</taxon>
        <taxon>Peptostreptococcaceae</taxon>
        <taxon>Romboutsia</taxon>
    </lineage>
</organism>
<evidence type="ECO:0000313" key="3">
    <source>
        <dbReference type="EMBL" id="CEI71864.1"/>
    </source>
</evidence>
<dbReference type="InterPro" id="IPR032726">
    <property type="entry name" value="ThiS-like_dom"/>
</dbReference>
<dbReference type="InterPro" id="IPR000594">
    <property type="entry name" value="ThiF_NAD_FAD-bd"/>
</dbReference>
<sequence>MQLFINELLVNIDEDIVTVDKVKEKYKKDADIIILNGHPVDAYVDLELYENDRVTLIKRGEIPKFEELENLMVSRHTPNVHYKLKNGKVAILGIGGLGSNIAISLARIGVGTLILADFDIVEPSNLNRQQYFINDIGKYKTEALKNNIENINPFIEVETINKIIDSSNIHEFGNVDIIIEAFDNPKYKAEIANNILTKMRDKYLISSSGVAGYYDSNIIKTRKIRDKFYICGDEINEAKEGDGLMAPRVAICANHMANLATKILIEDK</sequence>
<dbReference type="Pfam" id="PF00899">
    <property type="entry name" value="ThiF"/>
    <property type="match status" value="1"/>
</dbReference>
<dbReference type="InterPro" id="IPR012729">
    <property type="entry name" value="ThiF_fam2"/>
</dbReference>
<dbReference type="GO" id="GO:0008641">
    <property type="term" value="F:ubiquitin-like modifier activating enzyme activity"/>
    <property type="evidence" value="ECO:0007669"/>
    <property type="project" value="InterPro"/>
</dbReference>
<feature type="domain" description="ThiS-like ubiquitin" evidence="2">
    <location>
        <begin position="1"/>
        <end position="60"/>
    </location>
</feature>
<gene>
    <name evidence="3" type="ORF">FRIFI_0316</name>
</gene>
<dbReference type="GO" id="GO:0061503">
    <property type="term" value="F:tRNA threonylcarbamoyladenosine dehydratase"/>
    <property type="evidence" value="ECO:0007669"/>
    <property type="project" value="TreeGrafter"/>
</dbReference>
<dbReference type="PANTHER" id="PTHR43267:SF3">
    <property type="entry name" value="THIF PROTEIN"/>
    <property type="match status" value="1"/>
</dbReference>
<dbReference type="AlphaFoldDB" id="A0A2P2BSA8"/>
<dbReference type="SUPFAM" id="SSF69572">
    <property type="entry name" value="Activating enzymes of the ubiquitin-like proteins"/>
    <property type="match status" value="1"/>
</dbReference>
<dbReference type="Gene3D" id="3.40.50.720">
    <property type="entry name" value="NAD(P)-binding Rossmann-like Domain"/>
    <property type="match status" value="1"/>
</dbReference>
<reference evidence="3 4" key="1">
    <citation type="submission" date="2014-09" db="EMBL/GenBank/DDBJ databases">
        <authorList>
            <person name="Hornung B.V."/>
        </authorList>
    </citation>
    <scope>NUCLEOTIDE SEQUENCE [LARGE SCALE GENOMIC DNA]</scope>
    <source>
        <strain evidence="3 4">FRIFI</strain>
    </source>
</reference>
<feature type="domain" description="THIF-type NAD/FAD binding fold" evidence="1">
    <location>
        <begin position="71"/>
        <end position="266"/>
    </location>
</feature>
<dbReference type="Pfam" id="PF14453">
    <property type="entry name" value="ThiS-like"/>
    <property type="match status" value="1"/>
</dbReference>
<dbReference type="NCBIfam" id="TIGR02354">
    <property type="entry name" value="thiF_fam2"/>
    <property type="match status" value="1"/>
</dbReference>
<dbReference type="EMBL" id="LN650648">
    <property type="protein sequence ID" value="CEI71864.1"/>
    <property type="molecule type" value="Genomic_DNA"/>
</dbReference>
<evidence type="ECO:0000259" key="1">
    <source>
        <dbReference type="Pfam" id="PF00899"/>
    </source>
</evidence>
<dbReference type="InterPro" id="IPR035985">
    <property type="entry name" value="Ubiquitin-activating_enz"/>
</dbReference>
<dbReference type="KEGG" id="rhom:FRIFI_0316"/>
<evidence type="ECO:0000313" key="4">
    <source>
        <dbReference type="Proteomes" id="UP000245695"/>
    </source>
</evidence>
<accession>A0A2P2BSA8</accession>
<proteinExistence type="predicted"/>
<dbReference type="NCBIfam" id="NF006395">
    <property type="entry name" value="PRK08644.1"/>
    <property type="match status" value="1"/>
</dbReference>
<evidence type="ECO:0000259" key="2">
    <source>
        <dbReference type="Pfam" id="PF14453"/>
    </source>
</evidence>
<keyword evidence="4" id="KW-1185">Reference proteome</keyword>
<dbReference type="RefSeq" id="WP_166504822.1">
    <property type="nucleotide sequence ID" value="NZ_JAKNTL010000002.1"/>
</dbReference>
<dbReference type="InterPro" id="IPR045886">
    <property type="entry name" value="ThiF/MoeB/HesA"/>
</dbReference>
<dbReference type="Proteomes" id="UP000245695">
    <property type="component" value="Chromosome 1"/>
</dbReference>
<dbReference type="GO" id="GO:0061504">
    <property type="term" value="P:cyclic threonylcarbamoyladenosine biosynthetic process"/>
    <property type="evidence" value="ECO:0007669"/>
    <property type="project" value="TreeGrafter"/>
</dbReference>
<protein>
    <submittedName>
        <fullName evidence="3">Thiamine biosynthesis protein ThiF</fullName>
    </submittedName>
</protein>
<name>A0A2P2BSA8_9FIRM</name>
<dbReference type="PANTHER" id="PTHR43267">
    <property type="entry name" value="TRNA THREONYLCARBAMOYLADENOSINE DEHYDRATASE"/>
    <property type="match status" value="1"/>
</dbReference>